<feature type="transmembrane region" description="Helical" evidence="8">
    <location>
        <begin position="28"/>
        <end position="47"/>
    </location>
</feature>
<keyword evidence="5 8" id="KW-1133">Transmembrane helix</keyword>
<dbReference type="SUPFAM" id="SSF100895">
    <property type="entry name" value="Kazal-type serine protease inhibitors"/>
    <property type="match status" value="1"/>
</dbReference>
<proteinExistence type="inferred from homology"/>
<feature type="transmembrane region" description="Helical" evidence="8">
    <location>
        <begin position="186"/>
        <end position="214"/>
    </location>
</feature>
<dbReference type="AlphaFoldDB" id="H2YEL4"/>
<keyword evidence="7" id="KW-1015">Disulfide bond</keyword>
<feature type="domain" description="Kazal-like" evidence="10">
    <location>
        <begin position="420"/>
        <end position="475"/>
    </location>
</feature>
<evidence type="ECO:0000313" key="12">
    <source>
        <dbReference type="Proteomes" id="UP000007875"/>
    </source>
</evidence>
<dbReference type="PANTHER" id="PTHR11388">
    <property type="entry name" value="ORGANIC ANION TRANSPORTER"/>
    <property type="match status" value="1"/>
</dbReference>
<dbReference type="PANTHER" id="PTHR11388:SF160">
    <property type="entry name" value="SOLUTE CARRIER ORGANIC ANION TRANSPORTER FAMILY MEMBER"/>
    <property type="match status" value="1"/>
</dbReference>
<reference evidence="12" key="1">
    <citation type="submission" date="2003-08" db="EMBL/GenBank/DDBJ databases">
        <authorList>
            <person name="Birren B."/>
            <person name="Nusbaum C."/>
            <person name="Abebe A."/>
            <person name="Abouelleil A."/>
            <person name="Adekoya E."/>
            <person name="Ait-zahra M."/>
            <person name="Allen N."/>
            <person name="Allen T."/>
            <person name="An P."/>
            <person name="Anderson M."/>
            <person name="Anderson S."/>
            <person name="Arachchi H."/>
            <person name="Armbruster J."/>
            <person name="Bachantsang P."/>
            <person name="Baldwin J."/>
            <person name="Barry A."/>
            <person name="Bayul T."/>
            <person name="Blitshsteyn B."/>
            <person name="Bloom T."/>
            <person name="Blye J."/>
            <person name="Boguslavskiy L."/>
            <person name="Borowsky M."/>
            <person name="Boukhgalter B."/>
            <person name="Brunache A."/>
            <person name="Butler J."/>
            <person name="Calixte N."/>
            <person name="Calvo S."/>
            <person name="Camarata J."/>
            <person name="Campo K."/>
            <person name="Chang J."/>
            <person name="Cheshatsang Y."/>
            <person name="Citroen M."/>
            <person name="Collymore A."/>
            <person name="Considine T."/>
            <person name="Cook A."/>
            <person name="Cooke P."/>
            <person name="Corum B."/>
            <person name="Cuomo C."/>
            <person name="David R."/>
            <person name="Dawoe T."/>
            <person name="Degray S."/>
            <person name="Dodge S."/>
            <person name="Dooley K."/>
            <person name="Dorje P."/>
            <person name="Dorjee K."/>
            <person name="Dorris L."/>
            <person name="Duffey N."/>
            <person name="Dupes A."/>
            <person name="Elkins T."/>
            <person name="Engels R."/>
            <person name="Erickson J."/>
            <person name="Farina A."/>
            <person name="Faro S."/>
            <person name="Ferreira P."/>
            <person name="Fischer H."/>
            <person name="Fitzgerald M."/>
            <person name="Foley K."/>
            <person name="Gage D."/>
            <person name="Galagan J."/>
            <person name="Gearin G."/>
            <person name="Gnerre S."/>
            <person name="Gnirke A."/>
            <person name="Goyette A."/>
            <person name="Graham J."/>
            <person name="Grandbois E."/>
            <person name="Gyaltsen K."/>
            <person name="Hafez N."/>
            <person name="Hagopian D."/>
            <person name="Hagos B."/>
            <person name="Hall J."/>
            <person name="Hatcher B."/>
            <person name="Heller A."/>
            <person name="Higgins H."/>
            <person name="Honan T."/>
            <person name="Horn A."/>
            <person name="Houde N."/>
            <person name="Hughes L."/>
            <person name="Hulme W."/>
            <person name="Husby E."/>
            <person name="Iliev I."/>
            <person name="Jaffe D."/>
            <person name="Jones C."/>
            <person name="Kamal M."/>
            <person name="Kamat A."/>
            <person name="Kamvysselis M."/>
            <person name="Karlsson E."/>
            <person name="Kells C."/>
            <person name="Kieu A."/>
            <person name="Kisner P."/>
            <person name="Kodira C."/>
            <person name="Kulbokas E."/>
            <person name="Labutti K."/>
            <person name="Lama D."/>
            <person name="Landers T."/>
            <person name="Leger J."/>
            <person name="Levine S."/>
            <person name="Lewis D."/>
            <person name="Lewis T."/>
            <person name="Lindblad-toh K."/>
            <person name="Liu X."/>
            <person name="Lokyitsang T."/>
            <person name="Lokyitsang Y."/>
            <person name="Lucien O."/>
            <person name="Lui A."/>
            <person name="Ma L.J."/>
            <person name="Mabbitt R."/>
            <person name="Macdonald J."/>
            <person name="Maclean C."/>
            <person name="Major J."/>
            <person name="Manning J."/>
            <person name="Marabella R."/>
            <person name="Maru K."/>
            <person name="Matthews C."/>
            <person name="Mauceli E."/>
            <person name="Mccarthy M."/>
            <person name="Mcdonough S."/>
            <person name="Mcghee T."/>
            <person name="Meldrim J."/>
            <person name="Meneus L."/>
            <person name="Mesirov J."/>
            <person name="Mihalev A."/>
            <person name="Mihova T."/>
            <person name="Mikkelsen T."/>
            <person name="Mlenga V."/>
            <person name="Moru K."/>
            <person name="Mozes J."/>
            <person name="Mulrain L."/>
            <person name="Munson G."/>
            <person name="Naylor J."/>
            <person name="Newes C."/>
            <person name="Nguyen C."/>
            <person name="Nguyen N."/>
            <person name="Nguyen T."/>
            <person name="Nicol R."/>
            <person name="Nielsen C."/>
            <person name="Nizzari M."/>
            <person name="Norbu C."/>
            <person name="Norbu N."/>
            <person name="O'donnell P."/>
            <person name="Okoawo O."/>
            <person name="O'leary S."/>
            <person name="Omotosho B."/>
            <person name="O'neill K."/>
            <person name="Osman S."/>
            <person name="Parker S."/>
            <person name="Perrin D."/>
            <person name="Phunkhang P."/>
            <person name="Piqani B."/>
            <person name="Purcell S."/>
            <person name="Rachupka T."/>
            <person name="Ramasamy U."/>
            <person name="Rameau R."/>
            <person name="Ray V."/>
            <person name="Raymond C."/>
            <person name="Retta R."/>
            <person name="Richardson S."/>
            <person name="Rise C."/>
            <person name="Rodriguez J."/>
            <person name="Rogers J."/>
            <person name="Rogov P."/>
            <person name="Rutman M."/>
            <person name="Schupbach R."/>
            <person name="Seaman C."/>
            <person name="Settipalli S."/>
            <person name="Sharpe T."/>
            <person name="Sheridan J."/>
            <person name="Sherpa N."/>
            <person name="Shi J."/>
            <person name="Smirnov S."/>
            <person name="Smith C."/>
            <person name="Sougnez C."/>
            <person name="Spencer B."/>
            <person name="Stalker J."/>
            <person name="Stange-thomann N."/>
            <person name="Stavropoulos S."/>
            <person name="Stetson K."/>
            <person name="Stone C."/>
            <person name="Stone S."/>
            <person name="Stubbs M."/>
            <person name="Talamas J."/>
            <person name="Tchuinga P."/>
            <person name="Tenzing P."/>
            <person name="Tesfaye S."/>
            <person name="Theodore J."/>
            <person name="Thoulutsang Y."/>
            <person name="Topham K."/>
            <person name="Towey S."/>
            <person name="Tsamla T."/>
            <person name="Tsomo N."/>
            <person name="Vallee D."/>
            <person name="Vassiliev H."/>
            <person name="Venkataraman V."/>
            <person name="Vinson J."/>
            <person name="Vo A."/>
            <person name="Wade C."/>
            <person name="Wang S."/>
            <person name="Wangchuk T."/>
            <person name="Wangdi T."/>
            <person name="Whittaker C."/>
            <person name="Wilkinson J."/>
            <person name="Wu Y."/>
            <person name="Wyman D."/>
            <person name="Yadav S."/>
            <person name="Yang S."/>
            <person name="Yang X."/>
            <person name="Yeager S."/>
            <person name="Yee E."/>
            <person name="Young G."/>
            <person name="Zainoun J."/>
            <person name="Zembeck L."/>
            <person name="Zimmer A."/>
            <person name="Zody M."/>
            <person name="Lander E."/>
        </authorList>
    </citation>
    <scope>NUCLEOTIDE SEQUENCE [LARGE SCALE GENOMIC DNA]</scope>
</reference>
<dbReference type="STRING" id="51511.ENSCSAVP00000003762"/>
<evidence type="ECO:0000256" key="7">
    <source>
        <dbReference type="ARBA" id="ARBA00023157"/>
    </source>
</evidence>
<keyword evidence="6 8" id="KW-0472">Membrane</keyword>
<dbReference type="PROSITE" id="PS50850">
    <property type="entry name" value="MFS"/>
    <property type="match status" value="1"/>
</dbReference>
<evidence type="ECO:0000256" key="3">
    <source>
        <dbReference type="ARBA" id="ARBA00022475"/>
    </source>
</evidence>
<dbReference type="GO" id="GO:0043252">
    <property type="term" value="P:sodium-independent organic anion transport"/>
    <property type="evidence" value="ECO:0007669"/>
    <property type="project" value="TreeGrafter"/>
</dbReference>
<reference evidence="11" key="2">
    <citation type="submission" date="2025-08" db="UniProtKB">
        <authorList>
            <consortium name="Ensembl"/>
        </authorList>
    </citation>
    <scope>IDENTIFICATION</scope>
</reference>
<evidence type="ECO:0000256" key="5">
    <source>
        <dbReference type="ARBA" id="ARBA00022989"/>
    </source>
</evidence>
<accession>H2YEL4</accession>
<dbReference type="Pfam" id="PF07648">
    <property type="entry name" value="Kazal_2"/>
    <property type="match status" value="1"/>
</dbReference>
<keyword evidence="4 8" id="KW-0812">Transmembrane</keyword>
<dbReference type="SUPFAM" id="SSF103473">
    <property type="entry name" value="MFS general substrate transporter"/>
    <property type="match status" value="1"/>
</dbReference>
<dbReference type="PROSITE" id="PS51465">
    <property type="entry name" value="KAZAL_2"/>
    <property type="match status" value="1"/>
</dbReference>
<keyword evidence="3" id="KW-1003">Cell membrane</keyword>
<evidence type="ECO:0000313" key="11">
    <source>
        <dbReference type="Ensembl" id="ENSCSAVP00000003762.1"/>
    </source>
</evidence>
<sequence length="639" mass="69175">VEELEDGRYGFFSFTPNWLQCCNNAKGFLVAYSFFVVVQGMFVNGFINVSITTLEKRFGLRSSEAGVISVGYDIAFCILTMFVTYFGSRSHRPRIISVGAFLLGVGGLIFSLPHFTTGLYSFEEGFATLCNGEDHGDGCASGASYLSNYVYVFIFAQLINGVGCTPLYTLGLAVIEDSVPKESASLYLGIGNAASIFGPVLGYGLGGVVLSFWVDFDQIDTSNVNLTPSDPRWVGAWWLGTMISMACAFLLVIPFAGFPAQFKGTAQFRRMKNAEVDKTTGGEVAKEENFAKSYKDFPKALMMLAKNKTYVFVTLADCSEAILISGFTTFLPKIIESEFQQSAGTAALVAGVISIPGGMLGHVLAGLIIKCFNLKTANILKFNIVCCLCVCALSPSLLMYCRNRPVAGITIPYNNTNDLGGIMSTCNANCSCQEEFYIPVCGTDGINYFSACAAGCNEHIENGTDSYYNNCSCISTPSNNGWQASSGHCVTNDCNSLGAFLGVFCVCVMFTFMSSTPSLVVTFRVLPQRIRTFGLGVQWLFIRALGSIPGPIMFGTVIDLTCILWQKRICDGSKGSCWIYNSEDLAINALIISVVVKIVSSILYAIACFVYSPTAEEEQTPTDEKIDIDDDVISVEKAP</sequence>
<evidence type="ECO:0000256" key="8">
    <source>
        <dbReference type="RuleBase" id="RU362056"/>
    </source>
</evidence>
<evidence type="ECO:0000259" key="9">
    <source>
        <dbReference type="PROSITE" id="PS50850"/>
    </source>
</evidence>
<feature type="transmembrane region" description="Helical" evidence="8">
    <location>
        <begin position="544"/>
        <end position="566"/>
    </location>
</feature>
<reference evidence="11" key="3">
    <citation type="submission" date="2025-09" db="UniProtKB">
        <authorList>
            <consortium name="Ensembl"/>
        </authorList>
    </citation>
    <scope>IDENTIFICATION</scope>
</reference>
<keyword evidence="8" id="KW-0813">Transport</keyword>
<feature type="transmembrane region" description="Helical" evidence="8">
    <location>
        <begin position="309"/>
        <end position="331"/>
    </location>
</feature>
<keyword evidence="8" id="KW-0406">Ion transport</keyword>
<dbReference type="GO" id="GO:0015347">
    <property type="term" value="F:sodium-independent organic anion transmembrane transporter activity"/>
    <property type="evidence" value="ECO:0007669"/>
    <property type="project" value="TreeGrafter"/>
</dbReference>
<dbReference type="InParanoid" id="H2YEL4"/>
<evidence type="ECO:0000256" key="1">
    <source>
        <dbReference type="ARBA" id="ARBA00004651"/>
    </source>
</evidence>
<dbReference type="InterPro" id="IPR004156">
    <property type="entry name" value="OATP"/>
</dbReference>
<feature type="domain" description="Major facilitator superfamily (MFS) profile" evidence="9">
    <location>
        <begin position="29"/>
        <end position="616"/>
    </location>
</feature>
<evidence type="ECO:0000256" key="4">
    <source>
        <dbReference type="ARBA" id="ARBA00022692"/>
    </source>
</evidence>
<dbReference type="Pfam" id="PF03137">
    <property type="entry name" value="OATP"/>
    <property type="match status" value="1"/>
</dbReference>
<dbReference type="GeneTree" id="ENSGT01150000286985"/>
<dbReference type="eggNOG" id="KOG3626">
    <property type="taxonomic scope" value="Eukaryota"/>
</dbReference>
<dbReference type="GO" id="GO:0016323">
    <property type="term" value="C:basolateral plasma membrane"/>
    <property type="evidence" value="ECO:0007669"/>
    <property type="project" value="TreeGrafter"/>
</dbReference>
<feature type="transmembrane region" description="Helical" evidence="8">
    <location>
        <begin position="67"/>
        <end position="88"/>
    </location>
</feature>
<organism evidence="11 12">
    <name type="scientific">Ciona savignyi</name>
    <name type="common">Pacific transparent sea squirt</name>
    <dbReference type="NCBI Taxonomy" id="51511"/>
    <lineage>
        <taxon>Eukaryota</taxon>
        <taxon>Metazoa</taxon>
        <taxon>Chordata</taxon>
        <taxon>Tunicata</taxon>
        <taxon>Ascidiacea</taxon>
        <taxon>Phlebobranchia</taxon>
        <taxon>Cionidae</taxon>
        <taxon>Ciona</taxon>
    </lineage>
</organism>
<evidence type="ECO:0000256" key="2">
    <source>
        <dbReference type="ARBA" id="ARBA00009657"/>
    </source>
</evidence>
<feature type="transmembrane region" description="Helical" evidence="8">
    <location>
        <begin position="150"/>
        <end position="174"/>
    </location>
</feature>
<dbReference type="Ensembl" id="ENSCSAVT00000003819.1">
    <property type="protein sequence ID" value="ENSCSAVP00000003762.1"/>
    <property type="gene ID" value="ENSCSAVG00000002231.1"/>
</dbReference>
<dbReference type="Proteomes" id="UP000007875">
    <property type="component" value="Unassembled WGS sequence"/>
</dbReference>
<feature type="transmembrane region" description="Helical" evidence="8">
    <location>
        <begin position="499"/>
        <end position="523"/>
    </location>
</feature>
<evidence type="ECO:0000259" key="10">
    <source>
        <dbReference type="PROSITE" id="PS51465"/>
    </source>
</evidence>
<protein>
    <recommendedName>
        <fullName evidence="8">Solute carrier organic anion transporter family member</fullName>
    </recommendedName>
</protein>
<dbReference type="GO" id="GO:0006811">
    <property type="term" value="P:monoatomic ion transport"/>
    <property type="evidence" value="ECO:0007669"/>
    <property type="project" value="UniProtKB-KW"/>
</dbReference>
<feature type="transmembrane region" description="Helical" evidence="8">
    <location>
        <begin position="586"/>
        <end position="611"/>
    </location>
</feature>
<feature type="transmembrane region" description="Helical" evidence="8">
    <location>
        <begin position="95"/>
        <end position="115"/>
    </location>
</feature>
<comment type="similarity">
    <text evidence="2 8">Belongs to the organo anion transporter (TC 2.A.60) family.</text>
</comment>
<evidence type="ECO:0000256" key="6">
    <source>
        <dbReference type="ARBA" id="ARBA00023136"/>
    </source>
</evidence>
<dbReference type="InterPro" id="IPR036058">
    <property type="entry name" value="Kazal_dom_sf"/>
</dbReference>
<dbReference type="CDD" id="cd17403">
    <property type="entry name" value="MFS_SLCO4_OATP4"/>
    <property type="match status" value="1"/>
</dbReference>
<dbReference type="InterPro" id="IPR036259">
    <property type="entry name" value="MFS_trans_sf"/>
</dbReference>
<name>H2YEL4_CIOSA</name>
<dbReference type="NCBIfam" id="TIGR00805">
    <property type="entry name" value="oat"/>
    <property type="match status" value="1"/>
</dbReference>
<keyword evidence="12" id="KW-1185">Reference proteome</keyword>
<feature type="transmembrane region" description="Helical" evidence="8">
    <location>
        <begin position="343"/>
        <end position="368"/>
    </location>
</feature>
<feature type="transmembrane region" description="Helical" evidence="8">
    <location>
        <begin position="234"/>
        <end position="262"/>
    </location>
</feature>
<dbReference type="InterPro" id="IPR002350">
    <property type="entry name" value="Kazal_dom"/>
</dbReference>
<dbReference type="Gene3D" id="1.20.1250.20">
    <property type="entry name" value="MFS general substrate transporter like domains"/>
    <property type="match status" value="1"/>
</dbReference>
<dbReference type="InterPro" id="IPR020846">
    <property type="entry name" value="MFS_dom"/>
</dbReference>
<comment type="subcellular location">
    <subcellularLocation>
        <location evidence="1 8">Cell membrane</location>
        <topology evidence="1 8">Multi-pass membrane protein</topology>
    </subcellularLocation>
</comment>
<comment type="caution">
    <text evidence="8">Lacks conserved residue(s) required for the propagation of feature annotation.</text>
</comment>